<reference evidence="1" key="1">
    <citation type="submission" date="2021-06" db="EMBL/GenBank/DDBJ databases">
        <authorList>
            <person name="Kallberg Y."/>
            <person name="Tangrot J."/>
            <person name="Rosling A."/>
        </authorList>
    </citation>
    <scope>NUCLEOTIDE SEQUENCE</scope>
    <source>
        <strain evidence="1">IL203A</strain>
    </source>
</reference>
<organism evidence="1 2">
    <name type="scientific">Dentiscutata heterogama</name>
    <dbReference type="NCBI Taxonomy" id="1316150"/>
    <lineage>
        <taxon>Eukaryota</taxon>
        <taxon>Fungi</taxon>
        <taxon>Fungi incertae sedis</taxon>
        <taxon>Mucoromycota</taxon>
        <taxon>Glomeromycotina</taxon>
        <taxon>Glomeromycetes</taxon>
        <taxon>Diversisporales</taxon>
        <taxon>Gigasporaceae</taxon>
        <taxon>Dentiscutata</taxon>
    </lineage>
</organism>
<comment type="caution">
    <text evidence="1">The sequence shown here is derived from an EMBL/GenBank/DDBJ whole genome shotgun (WGS) entry which is preliminary data.</text>
</comment>
<evidence type="ECO:0000313" key="2">
    <source>
        <dbReference type="Proteomes" id="UP000789702"/>
    </source>
</evidence>
<evidence type="ECO:0000313" key="1">
    <source>
        <dbReference type="EMBL" id="CAG8492296.1"/>
    </source>
</evidence>
<proteinExistence type="predicted"/>
<protein>
    <submittedName>
        <fullName evidence="1">2417_t:CDS:1</fullName>
    </submittedName>
</protein>
<name>A0ACA9KTQ9_9GLOM</name>
<dbReference type="EMBL" id="CAJVPU010001953">
    <property type="protein sequence ID" value="CAG8492296.1"/>
    <property type="molecule type" value="Genomic_DNA"/>
</dbReference>
<sequence length="76" mass="8508">MKTTTINRVRILCDKGNNHPPSVGPDKSSSMQTYEPTTNNDLIAALYNSEEPDDEILNEGEVDRYLREPVEKRGSG</sequence>
<keyword evidence="2" id="KW-1185">Reference proteome</keyword>
<accession>A0ACA9KTQ9</accession>
<gene>
    <name evidence="1" type="ORF">DHETER_LOCUS2613</name>
</gene>
<dbReference type="Proteomes" id="UP000789702">
    <property type="component" value="Unassembled WGS sequence"/>
</dbReference>